<dbReference type="CDD" id="cd16897">
    <property type="entry name" value="LYZ_C"/>
    <property type="match status" value="1"/>
</dbReference>
<feature type="chain" id="PRO_5003991996" description="Sperm acrosome membrane-associated protein 3" evidence="8">
    <location>
        <begin position="38"/>
        <end position="165"/>
    </location>
</feature>
<evidence type="ECO:0000256" key="4">
    <source>
        <dbReference type="ARBA" id="ARBA00022729"/>
    </source>
</evidence>
<evidence type="ECO:0000313" key="11">
    <source>
        <dbReference type="Proteomes" id="UP000011080"/>
    </source>
</evidence>
<evidence type="ECO:0000259" key="9">
    <source>
        <dbReference type="PROSITE" id="PS00128"/>
    </source>
</evidence>
<dbReference type="PROSITE" id="PS51348">
    <property type="entry name" value="GLYCOSYL_HYDROL_F22_2"/>
    <property type="match status" value="1"/>
</dbReference>
<organism evidence="10 11">
    <name type="scientific">Bos mutus</name>
    <name type="common">wild yak</name>
    <dbReference type="NCBI Taxonomy" id="72004"/>
    <lineage>
        <taxon>Eukaryota</taxon>
        <taxon>Metazoa</taxon>
        <taxon>Chordata</taxon>
        <taxon>Craniata</taxon>
        <taxon>Vertebrata</taxon>
        <taxon>Euteleostomi</taxon>
        <taxon>Mammalia</taxon>
        <taxon>Eutheria</taxon>
        <taxon>Laurasiatheria</taxon>
        <taxon>Artiodactyla</taxon>
        <taxon>Ruminantia</taxon>
        <taxon>Pecora</taxon>
        <taxon>Bovidae</taxon>
        <taxon>Bovinae</taxon>
        <taxon>Bos</taxon>
    </lineage>
</organism>
<dbReference type="PRINTS" id="PR00135">
    <property type="entry name" value="LYZLACT"/>
</dbReference>
<dbReference type="Proteomes" id="UP000011080">
    <property type="component" value="Unassembled WGS sequence"/>
</dbReference>
<dbReference type="Gene3D" id="1.10.530.10">
    <property type="match status" value="1"/>
</dbReference>
<dbReference type="InterPro" id="IPR019799">
    <property type="entry name" value="Glyco_hydro_22_CS"/>
</dbReference>
<dbReference type="FunFam" id="1.10.530.10:FF:000001">
    <property type="entry name" value="Lysozyme C"/>
    <property type="match status" value="1"/>
</dbReference>
<evidence type="ECO:0000256" key="8">
    <source>
        <dbReference type="SAM" id="SignalP"/>
    </source>
</evidence>
<name>L8IJL7_9CETA</name>
<feature type="domain" description="Glycosyl hydrolases family 22 (GH22)" evidence="9">
    <location>
        <begin position="112"/>
        <end position="130"/>
    </location>
</feature>
<reference evidence="10 11" key="1">
    <citation type="journal article" date="2012" name="Nat. Genet.">
        <title>The yak genome and adaptation to life at high altitude.</title>
        <authorList>
            <person name="Qiu Q."/>
            <person name="Zhang G."/>
            <person name="Ma T."/>
            <person name="Qian W."/>
            <person name="Wang J."/>
            <person name="Ye Z."/>
            <person name="Cao C."/>
            <person name="Hu Q."/>
            <person name="Kim J."/>
            <person name="Larkin D.M."/>
            <person name="Auvil L."/>
            <person name="Capitanu B."/>
            <person name="Ma J."/>
            <person name="Lewin H.A."/>
            <person name="Qian X."/>
            <person name="Lang Y."/>
            <person name="Zhou R."/>
            <person name="Wang L."/>
            <person name="Wang K."/>
            <person name="Xia J."/>
            <person name="Liao S."/>
            <person name="Pan S."/>
            <person name="Lu X."/>
            <person name="Hou H."/>
            <person name="Wang Y."/>
            <person name="Zang X."/>
            <person name="Yin Y."/>
            <person name="Ma H."/>
            <person name="Zhang J."/>
            <person name="Wang Z."/>
            <person name="Zhang Y."/>
            <person name="Zhang D."/>
            <person name="Yonezawa T."/>
            <person name="Hasegawa M."/>
            <person name="Zhong Y."/>
            <person name="Liu W."/>
            <person name="Zhang Y."/>
            <person name="Huang Z."/>
            <person name="Zhang S."/>
            <person name="Long R."/>
            <person name="Yang H."/>
            <person name="Wang J."/>
            <person name="Lenstra J.A."/>
            <person name="Cooper D.N."/>
            <person name="Wu Y."/>
            <person name="Wang J."/>
            <person name="Shi P."/>
            <person name="Wang J."/>
            <person name="Liu J."/>
        </authorList>
    </citation>
    <scope>NUCLEOTIDE SEQUENCE [LARGE SCALE GENOMIC DNA]</scope>
    <source>
        <strain evidence="11">yakQH1</strain>
    </source>
</reference>
<dbReference type="PRINTS" id="PR00137">
    <property type="entry name" value="LYSOZYME"/>
</dbReference>
<dbReference type="EMBL" id="JH881209">
    <property type="protein sequence ID" value="ELR55709.1"/>
    <property type="molecule type" value="Genomic_DNA"/>
</dbReference>
<protein>
    <recommendedName>
        <fullName evidence="3">Sperm acrosome membrane-associated protein 3</fullName>
    </recommendedName>
</protein>
<evidence type="ECO:0000313" key="10">
    <source>
        <dbReference type="EMBL" id="ELR55709.1"/>
    </source>
</evidence>
<dbReference type="InterPro" id="IPR023346">
    <property type="entry name" value="Lysozyme-like_dom_sf"/>
</dbReference>
<gene>
    <name evidence="10" type="ORF">M91_10425</name>
</gene>
<dbReference type="PROSITE" id="PS00128">
    <property type="entry name" value="GLYCOSYL_HYDROL_F22_1"/>
    <property type="match status" value="1"/>
</dbReference>
<evidence type="ECO:0000256" key="5">
    <source>
        <dbReference type="ARBA" id="ARBA00023157"/>
    </source>
</evidence>
<comment type="similarity">
    <text evidence="1 7">Belongs to the glycosyl hydrolase 22 family.</text>
</comment>
<evidence type="ECO:0000256" key="1">
    <source>
        <dbReference type="ARBA" id="ARBA00010859"/>
    </source>
</evidence>
<feature type="signal peptide" evidence="8">
    <location>
        <begin position="1"/>
        <end position="37"/>
    </location>
</feature>
<proteinExistence type="inferred from homology"/>
<dbReference type="SUPFAM" id="SSF53955">
    <property type="entry name" value="Lysozyme-like"/>
    <property type="match status" value="1"/>
</dbReference>
<evidence type="ECO:0000256" key="3">
    <source>
        <dbReference type="ARBA" id="ARBA00016370"/>
    </source>
</evidence>
<dbReference type="AlphaFoldDB" id="L8IJL7"/>
<evidence type="ECO:0000256" key="2">
    <source>
        <dbReference type="ARBA" id="ARBA00011780"/>
    </source>
</evidence>
<dbReference type="Pfam" id="PF00062">
    <property type="entry name" value="Lys"/>
    <property type="match status" value="1"/>
</dbReference>
<dbReference type="GO" id="GO:0003796">
    <property type="term" value="F:lysozyme activity"/>
    <property type="evidence" value="ECO:0007669"/>
    <property type="project" value="InterPro"/>
</dbReference>
<dbReference type="GO" id="GO:0007342">
    <property type="term" value="P:fusion of sperm to egg plasma membrane involved in single fertilization"/>
    <property type="evidence" value="ECO:0007669"/>
    <property type="project" value="TreeGrafter"/>
</dbReference>
<comment type="function">
    <text evidence="6">Sperm surface membrane protein that may be involved in sperm-egg plasma membrane adhesion and fusion during fertilization. It could be a potential receptor for the egg oligosaccharide residue N-acetylglucosamine, which is present in the extracellular matrix over the egg plasma membrane. The processed form has no detectable bacteriolytic activity in vitro.</text>
</comment>
<accession>L8IJL7</accession>
<feature type="non-terminal residue" evidence="10">
    <location>
        <position position="165"/>
    </location>
</feature>
<dbReference type="GO" id="GO:0036126">
    <property type="term" value="C:sperm flagellum"/>
    <property type="evidence" value="ECO:0007669"/>
    <property type="project" value="TreeGrafter"/>
</dbReference>
<keyword evidence="5" id="KW-1015">Disulfide bond</keyword>
<sequence>ARMEAGSWAPRRWPRPPGIVLLALASVLSSLLSSGQARVYSRCELARVLQDFGLEGYRGYSLADWICLAYFASGFNTGAVDHEADGSTNSGIFQINSRKWCKNLNPNVPNLCQMYCSDLLNPNLKDTVICAMKITQEPQGLGSWEAWRHHCQGKDLSDWVDGCEL</sequence>
<dbReference type="PANTHER" id="PTHR11407">
    <property type="entry name" value="LYSOZYME C"/>
    <property type="match status" value="1"/>
</dbReference>
<comment type="subunit">
    <text evidence="2">Interacts with ASTL.</text>
</comment>
<dbReference type="SMART" id="SM00263">
    <property type="entry name" value="LYZ1"/>
    <property type="match status" value="1"/>
</dbReference>
<keyword evidence="4 8" id="KW-0732">Signal</keyword>
<dbReference type="GO" id="GO:0001669">
    <property type="term" value="C:acrosomal vesicle"/>
    <property type="evidence" value="ECO:0007669"/>
    <property type="project" value="TreeGrafter"/>
</dbReference>
<evidence type="ECO:0000256" key="7">
    <source>
        <dbReference type="RuleBase" id="RU004440"/>
    </source>
</evidence>
<evidence type="ECO:0000256" key="6">
    <source>
        <dbReference type="ARBA" id="ARBA00024656"/>
    </source>
</evidence>
<dbReference type="PANTHER" id="PTHR11407:SF25">
    <property type="entry name" value="SPERM ACROSOME MEMBRANE-ASSOCIATED PROTEIN 3"/>
    <property type="match status" value="1"/>
</dbReference>
<dbReference type="InterPro" id="IPR000974">
    <property type="entry name" value="Glyco_hydro_22_lys"/>
</dbReference>
<dbReference type="InterPro" id="IPR001916">
    <property type="entry name" value="Glyco_hydro_22"/>
</dbReference>